<evidence type="ECO:0000313" key="1">
    <source>
        <dbReference type="EMBL" id="OTP65974.1"/>
    </source>
</evidence>
<proteinExistence type="predicted"/>
<evidence type="ECO:0000313" key="2">
    <source>
        <dbReference type="Proteomes" id="UP000194546"/>
    </source>
</evidence>
<accession>A0A242M457</accession>
<dbReference type="AlphaFoldDB" id="A0A242M457"/>
<organism evidence="1 2">
    <name type="scientific">Caballeronia sordidicola</name>
    <name type="common">Burkholderia sordidicola</name>
    <dbReference type="NCBI Taxonomy" id="196367"/>
    <lineage>
        <taxon>Bacteria</taxon>
        <taxon>Pseudomonadati</taxon>
        <taxon>Pseudomonadota</taxon>
        <taxon>Betaproteobacteria</taxon>
        <taxon>Burkholderiales</taxon>
        <taxon>Burkholderiaceae</taxon>
        <taxon>Caballeronia</taxon>
    </lineage>
</organism>
<sequence length="43" mass="4904">MNFVRPAGMVQAINGEAHQQISERRWIQHACVEQHRVGPGARH</sequence>
<name>A0A242M457_CABSO</name>
<dbReference type="Proteomes" id="UP000194546">
    <property type="component" value="Unassembled WGS sequence"/>
</dbReference>
<comment type="caution">
    <text evidence="1">The sequence shown here is derived from an EMBL/GenBank/DDBJ whole genome shotgun (WGS) entry which is preliminary data.</text>
</comment>
<gene>
    <name evidence="1" type="ORF">PAMC26510_36505</name>
</gene>
<reference evidence="1 2" key="1">
    <citation type="submission" date="2017-03" db="EMBL/GenBank/DDBJ databases">
        <title>Genome analysis of strain PAMC 26510.</title>
        <authorList>
            <person name="Oh H.-M."/>
            <person name="Yang J.-A."/>
        </authorList>
    </citation>
    <scope>NUCLEOTIDE SEQUENCE [LARGE SCALE GENOMIC DNA]</scope>
    <source>
        <strain evidence="1 2">PAMC 26510</strain>
    </source>
</reference>
<protein>
    <submittedName>
        <fullName evidence="1">Uncharacterized protein</fullName>
    </submittedName>
</protein>
<dbReference type="EMBL" id="NBTY01000210">
    <property type="protein sequence ID" value="OTP65974.1"/>
    <property type="molecule type" value="Genomic_DNA"/>
</dbReference>